<comment type="caution">
    <text evidence="2">The sequence shown here is derived from an EMBL/GenBank/DDBJ whole genome shotgun (WGS) entry which is preliminary data.</text>
</comment>
<evidence type="ECO:0008006" key="4">
    <source>
        <dbReference type="Google" id="ProtNLM"/>
    </source>
</evidence>
<evidence type="ECO:0000313" key="2">
    <source>
        <dbReference type="EMBL" id="OGG68683.1"/>
    </source>
</evidence>
<gene>
    <name evidence="2" type="ORF">A3C95_00795</name>
</gene>
<feature type="transmembrane region" description="Helical" evidence="1">
    <location>
        <begin position="6"/>
        <end position="33"/>
    </location>
</feature>
<accession>A0A1F6E4S4</accession>
<dbReference type="STRING" id="1798499.A3C95_00795"/>
<dbReference type="EMBL" id="MFLM01000005">
    <property type="protein sequence ID" value="OGG68683.1"/>
    <property type="molecule type" value="Genomic_DNA"/>
</dbReference>
<keyword evidence="1" id="KW-1133">Transmembrane helix</keyword>
<dbReference type="AlphaFoldDB" id="A0A1F6E4S4"/>
<keyword evidence="1" id="KW-0812">Transmembrane</keyword>
<evidence type="ECO:0000256" key="1">
    <source>
        <dbReference type="SAM" id="Phobius"/>
    </source>
</evidence>
<evidence type="ECO:0000313" key="3">
    <source>
        <dbReference type="Proteomes" id="UP000177107"/>
    </source>
</evidence>
<dbReference type="Proteomes" id="UP000177107">
    <property type="component" value="Unassembled WGS sequence"/>
</dbReference>
<dbReference type="InterPro" id="IPR012902">
    <property type="entry name" value="N_methyl_site"/>
</dbReference>
<dbReference type="PROSITE" id="PS00409">
    <property type="entry name" value="PROKAR_NTER_METHYL"/>
    <property type="match status" value="1"/>
</dbReference>
<reference evidence="2 3" key="1">
    <citation type="journal article" date="2016" name="Nat. Commun.">
        <title>Thousands of microbial genomes shed light on interconnected biogeochemical processes in an aquifer system.</title>
        <authorList>
            <person name="Anantharaman K."/>
            <person name="Brown C.T."/>
            <person name="Hug L.A."/>
            <person name="Sharon I."/>
            <person name="Castelle C.J."/>
            <person name="Probst A.J."/>
            <person name="Thomas B.C."/>
            <person name="Singh A."/>
            <person name="Wilkins M.J."/>
            <person name="Karaoz U."/>
            <person name="Brodie E.L."/>
            <person name="Williams K.H."/>
            <person name="Hubbard S.S."/>
            <person name="Banfield J.F."/>
        </authorList>
    </citation>
    <scope>NUCLEOTIDE SEQUENCE [LARGE SCALE GENOMIC DNA]</scope>
</reference>
<sequence length="185" mass="19956">MINRTAGYTLVETVIIVGLVAMLFLALFTLFVTASRTFSHEQRAAGAAYEARTTIREIQIMARAAHSVVDSVVINTTTYTTDMNSTLVLALPAINTLYDVIPSAYDHVVFSLSGSELTKIVSPHAASARAPIDKTLSKLVADLTFAYDSPTPSDARSIDVTIITEASTQLGTKSYTLVGRAHMRN</sequence>
<name>A0A1F6E4S4_9BACT</name>
<protein>
    <recommendedName>
        <fullName evidence="4">Prepilin-type N-terminal cleavage/methylation domain-containing protein</fullName>
    </recommendedName>
</protein>
<organism evidence="2 3">
    <name type="scientific">Candidatus Kaiserbacteria bacterium RIFCSPHIGHO2_02_FULL_56_30</name>
    <dbReference type="NCBI Taxonomy" id="1798499"/>
    <lineage>
        <taxon>Bacteria</taxon>
        <taxon>Candidatus Kaiseribacteriota</taxon>
    </lineage>
</organism>
<keyword evidence="1" id="KW-0472">Membrane</keyword>
<proteinExistence type="predicted"/>